<dbReference type="Pfam" id="PF13516">
    <property type="entry name" value="LRR_6"/>
    <property type="match status" value="2"/>
</dbReference>
<sequence length="459" mass="50578">MNIEIFLGRFHPLIVHLPIGFVLLAFLMMLWAKRSKSTSFHQAISFSLLLGAASALGSVILGWLLASDGGYDDSTLFWHRWLGIGVALLTIFAWLVNAGKIKASQRVLPATLWVSVILIGLTGHFGGVLTHGSTYLVQYAPGFIQKMLSENATANEDISLPSQPDSIAVYQHLIAPIINNKCVACHNESKKKGGLILTSQEDILNGGEQGEVVMAGDPYESGLFQRVVLPQTSKKFMPPKGEPLTYSEIKLLEWWISGGASFDEKLLDKPLPKEIETLLLKDFHVSVTVKPYYERVAVEPASAESIDKLTAVGFSTKPLSADNNFLQVELTADSPTFQQIEALLEVSEQITWLNLGGKGITDAMLPVIGKLPNLTKLSIEQNEITDEGVQELRKLAHLQYLNLYGTKISDKALESIKEINSLNSLYVWQTDVSQEAIEALNEDRPNLTIDSGFQFENVN</sequence>
<dbReference type="Gene3D" id="3.80.10.10">
    <property type="entry name" value="Ribonuclease Inhibitor"/>
    <property type="match status" value="1"/>
</dbReference>
<dbReference type="InterPro" id="IPR001611">
    <property type="entry name" value="Leu-rich_rpt"/>
</dbReference>
<reference evidence="4" key="1">
    <citation type="submission" date="2023-06" db="EMBL/GenBank/DDBJ databases">
        <title>Genomic of Agaribacillus aureum.</title>
        <authorList>
            <person name="Wang G."/>
        </authorList>
    </citation>
    <scope>NUCLEOTIDE SEQUENCE</scope>
    <source>
        <strain evidence="4">BMA12</strain>
    </source>
</reference>
<evidence type="ECO:0000259" key="2">
    <source>
        <dbReference type="Pfam" id="PF07635"/>
    </source>
</evidence>
<evidence type="ECO:0000313" key="5">
    <source>
        <dbReference type="Proteomes" id="UP001172083"/>
    </source>
</evidence>
<dbReference type="Pfam" id="PF07635">
    <property type="entry name" value="PSCyt1"/>
    <property type="match status" value="1"/>
</dbReference>
<dbReference type="RefSeq" id="WP_346758857.1">
    <property type="nucleotide sequence ID" value="NZ_JAUJEB010000003.1"/>
</dbReference>
<feature type="domain" description="Cytochrome C Planctomycete-type" evidence="2">
    <location>
        <begin position="182"/>
        <end position="241"/>
    </location>
</feature>
<name>A0ABT8L6Z3_9BACT</name>
<gene>
    <name evidence="4" type="ORF">QQ020_15720</name>
</gene>
<dbReference type="PANTHER" id="PTHR35889">
    <property type="entry name" value="CYCLOINULO-OLIGOSACCHARIDE FRUCTANOTRANSFERASE-RELATED"/>
    <property type="match status" value="1"/>
</dbReference>
<feature type="transmembrane region" description="Helical" evidence="1">
    <location>
        <begin position="13"/>
        <end position="32"/>
    </location>
</feature>
<dbReference type="Pfam" id="PF09990">
    <property type="entry name" value="DUF2231"/>
    <property type="match status" value="1"/>
</dbReference>
<proteinExistence type="predicted"/>
<keyword evidence="1" id="KW-0812">Transmembrane</keyword>
<organism evidence="4 5">
    <name type="scientific">Agaribacillus aureus</name>
    <dbReference type="NCBI Taxonomy" id="3051825"/>
    <lineage>
        <taxon>Bacteria</taxon>
        <taxon>Pseudomonadati</taxon>
        <taxon>Bacteroidota</taxon>
        <taxon>Cytophagia</taxon>
        <taxon>Cytophagales</taxon>
        <taxon>Splendidivirgaceae</taxon>
        <taxon>Agaribacillus</taxon>
    </lineage>
</organism>
<dbReference type="InterPro" id="IPR011429">
    <property type="entry name" value="Cyt_c_Planctomycete-type"/>
</dbReference>
<keyword evidence="1" id="KW-0472">Membrane</keyword>
<dbReference type="PANTHER" id="PTHR35889:SF3">
    <property type="entry name" value="F-BOX DOMAIN-CONTAINING PROTEIN"/>
    <property type="match status" value="1"/>
</dbReference>
<feature type="domain" description="DUF2231" evidence="3">
    <location>
        <begin position="10"/>
        <end position="128"/>
    </location>
</feature>
<dbReference type="EMBL" id="JAUJEB010000003">
    <property type="protein sequence ID" value="MDN5213519.1"/>
    <property type="molecule type" value="Genomic_DNA"/>
</dbReference>
<comment type="caution">
    <text evidence="4">The sequence shown here is derived from an EMBL/GenBank/DDBJ whole genome shotgun (WGS) entry which is preliminary data.</text>
</comment>
<accession>A0ABT8L6Z3</accession>
<evidence type="ECO:0000259" key="3">
    <source>
        <dbReference type="Pfam" id="PF09990"/>
    </source>
</evidence>
<feature type="transmembrane region" description="Helical" evidence="1">
    <location>
        <begin position="78"/>
        <end position="96"/>
    </location>
</feature>
<evidence type="ECO:0000313" key="4">
    <source>
        <dbReference type="EMBL" id="MDN5213519.1"/>
    </source>
</evidence>
<evidence type="ECO:0000256" key="1">
    <source>
        <dbReference type="SAM" id="Phobius"/>
    </source>
</evidence>
<dbReference type="InterPro" id="IPR019251">
    <property type="entry name" value="DUF2231_TM"/>
</dbReference>
<keyword evidence="1" id="KW-1133">Transmembrane helix</keyword>
<feature type="transmembrane region" description="Helical" evidence="1">
    <location>
        <begin position="44"/>
        <end position="66"/>
    </location>
</feature>
<dbReference type="Proteomes" id="UP001172083">
    <property type="component" value="Unassembled WGS sequence"/>
</dbReference>
<keyword evidence="5" id="KW-1185">Reference proteome</keyword>
<feature type="transmembrane region" description="Helical" evidence="1">
    <location>
        <begin position="108"/>
        <end position="129"/>
    </location>
</feature>
<dbReference type="InterPro" id="IPR032675">
    <property type="entry name" value="LRR_dom_sf"/>
</dbReference>
<protein>
    <submittedName>
        <fullName evidence="4">C-type cytochrome domain-containing protein</fullName>
    </submittedName>
</protein>
<dbReference type="SUPFAM" id="SSF52047">
    <property type="entry name" value="RNI-like"/>
    <property type="match status" value="1"/>
</dbReference>